<evidence type="ECO:0000313" key="3">
    <source>
        <dbReference type="Proteomes" id="UP000178612"/>
    </source>
</evidence>
<protein>
    <recommendedName>
        <fullName evidence="1">YdhG-like domain-containing protein</fullName>
    </recommendedName>
</protein>
<comment type="caution">
    <text evidence="2">The sequence shown here is derived from an EMBL/GenBank/DDBJ whole genome shotgun (WGS) entry which is preliminary data.</text>
</comment>
<dbReference type="InterPro" id="IPR014922">
    <property type="entry name" value="YdhG-like"/>
</dbReference>
<organism evidence="2 3">
    <name type="scientific">Candidatus Zambryskibacteria bacterium RIFCSPHIGHO2_01_FULL_49_18</name>
    <dbReference type="NCBI Taxonomy" id="1802740"/>
    <lineage>
        <taxon>Bacteria</taxon>
        <taxon>Candidatus Zambryskiibacteriota</taxon>
    </lineage>
</organism>
<gene>
    <name evidence="2" type="ORF">A2758_01095</name>
</gene>
<reference evidence="2 3" key="1">
    <citation type="journal article" date="2016" name="Nat. Commun.">
        <title>Thousands of microbial genomes shed light on interconnected biogeochemical processes in an aquifer system.</title>
        <authorList>
            <person name="Anantharaman K."/>
            <person name="Brown C.T."/>
            <person name="Hug L.A."/>
            <person name="Sharon I."/>
            <person name="Castelle C.J."/>
            <person name="Probst A.J."/>
            <person name="Thomas B.C."/>
            <person name="Singh A."/>
            <person name="Wilkins M.J."/>
            <person name="Karaoz U."/>
            <person name="Brodie E.L."/>
            <person name="Williams K.H."/>
            <person name="Hubbard S.S."/>
            <person name="Banfield J.F."/>
        </authorList>
    </citation>
    <scope>NUCLEOTIDE SEQUENCE [LARGE SCALE GENOMIC DNA]</scope>
</reference>
<dbReference type="EMBL" id="MHVJ01000012">
    <property type="protein sequence ID" value="OHA91449.1"/>
    <property type="molecule type" value="Genomic_DNA"/>
</dbReference>
<evidence type="ECO:0000313" key="2">
    <source>
        <dbReference type="EMBL" id="OHA91449.1"/>
    </source>
</evidence>
<dbReference type="SUPFAM" id="SSF159888">
    <property type="entry name" value="YdhG-like"/>
    <property type="match status" value="1"/>
</dbReference>
<feature type="domain" description="YdhG-like" evidence="1">
    <location>
        <begin position="21"/>
        <end position="112"/>
    </location>
</feature>
<accession>A0A1G2T3Q2</accession>
<dbReference type="Pfam" id="PF08818">
    <property type="entry name" value="DUF1801"/>
    <property type="match status" value="1"/>
</dbReference>
<dbReference type="Gene3D" id="3.90.1150.200">
    <property type="match status" value="1"/>
</dbReference>
<proteinExistence type="predicted"/>
<name>A0A1G2T3Q2_9BACT</name>
<dbReference type="AlphaFoldDB" id="A0A1G2T3Q2"/>
<sequence>MGRAASNRVEAYIAGAPKEVRGKLKQLRKAILAAAPEAEEKISYGMPYYSYKGRLAYFAYFKNHVSFFAMPPMPEEYRRELKKRMTGKATIRFDFKEKLPVAFLKNIVKARVKRNSEKI</sequence>
<dbReference type="Proteomes" id="UP000178612">
    <property type="component" value="Unassembled WGS sequence"/>
</dbReference>
<evidence type="ECO:0000259" key="1">
    <source>
        <dbReference type="Pfam" id="PF08818"/>
    </source>
</evidence>